<dbReference type="SFLD" id="SFLDG01140">
    <property type="entry name" value="C2.B:_Phosphomannomutase_and_P"/>
    <property type="match status" value="1"/>
</dbReference>
<gene>
    <name evidence="4" type="ORF">THMIRHAM_21820</name>
</gene>
<keyword evidence="3" id="KW-0460">Magnesium</keyword>
<organism evidence="4 5">
    <name type="scientific">Thiomicrorhabdus immobilis</name>
    <dbReference type="NCBI Taxonomy" id="2791037"/>
    <lineage>
        <taxon>Bacteria</taxon>
        <taxon>Pseudomonadati</taxon>
        <taxon>Pseudomonadota</taxon>
        <taxon>Gammaproteobacteria</taxon>
        <taxon>Thiotrichales</taxon>
        <taxon>Piscirickettsiaceae</taxon>
        <taxon>Thiomicrorhabdus</taxon>
    </lineage>
</organism>
<evidence type="ECO:0000256" key="2">
    <source>
        <dbReference type="ARBA" id="ARBA00022801"/>
    </source>
</evidence>
<dbReference type="SUPFAM" id="SSF56784">
    <property type="entry name" value="HAD-like"/>
    <property type="match status" value="1"/>
</dbReference>
<evidence type="ECO:0000313" key="5">
    <source>
        <dbReference type="Proteomes" id="UP001054820"/>
    </source>
</evidence>
<proteinExistence type="predicted"/>
<dbReference type="InterPro" id="IPR023214">
    <property type="entry name" value="HAD_sf"/>
</dbReference>
<dbReference type="Proteomes" id="UP001054820">
    <property type="component" value="Chromosome"/>
</dbReference>
<dbReference type="EMBL" id="AP024202">
    <property type="protein sequence ID" value="BCN94397.1"/>
    <property type="molecule type" value="Genomic_DNA"/>
</dbReference>
<dbReference type="Gene3D" id="3.30.980.20">
    <property type="entry name" value="Putative mannosyl-3-phosphoglycerate phosphatase, domain 2"/>
    <property type="match status" value="1"/>
</dbReference>
<dbReference type="Pfam" id="PF08282">
    <property type="entry name" value="Hydrolase_3"/>
    <property type="match status" value="2"/>
</dbReference>
<dbReference type="InterPro" id="IPR006381">
    <property type="entry name" value="HAD-SF-IIB-MPGP"/>
</dbReference>
<protein>
    <submittedName>
        <fullName evidence="4">Mannosyl-3-phosphoglycerate phosphatase</fullName>
    </submittedName>
</protein>
<dbReference type="NCBIfam" id="TIGR01486">
    <property type="entry name" value="HAD-SF-IIB-MPGP"/>
    <property type="match status" value="1"/>
</dbReference>
<keyword evidence="2" id="KW-0378">Hydrolase</keyword>
<dbReference type="SFLD" id="SFLDG01142">
    <property type="entry name" value="C2.B.2:_Mannosyl-3-phosphoglyc"/>
    <property type="match status" value="1"/>
</dbReference>
<dbReference type="PANTHER" id="PTHR10000:SF8">
    <property type="entry name" value="HAD SUPERFAMILY HYDROLASE-LIKE, TYPE 3"/>
    <property type="match status" value="1"/>
</dbReference>
<evidence type="ECO:0000313" key="4">
    <source>
        <dbReference type="EMBL" id="BCN94397.1"/>
    </source>
</evidence>
<evidence type="ECO:0000256" key="3">
    <source>
        <dbReference type="ARBA" id="ARBA00022842"/>
    </source>
</evidence>
<sequence length="289" mass="32311">MLSLKKLLFTDLDGSLLNHHDYDYSSAMPAMQRLNSEQIPWILTTSKTAAEVVELKAELNNPYPFIVENGAGIFWSKESLDCDLLLKSLVSNNASMSAHANIENWGDGFQYLSLNLVSLPQILQLARDYKTQHGIDYLGFSEMDAQQVMGCTGLSFENALKAKQRNFSEPLLWKDSEQASIEFKRAMSRQGLQVLKGGRFVHLMGLSNKGLALKVLEDYYQQAWQSKIETMALGDGDNDISLLEASDNPVIISSPVNPAPLVKHNKVFVTQENGPKGWNQAVLDWLELD</sequence>
<keyword evidence="5" id="KW-1185">Reference proteome</keyword>
<dbReference type="Gene3D" id="3.40.50.1000">
    <property type="entry name" value="HAD superfamily/HAD-like"/>
    <property type="match status" value="1"/>
</dbReference>
<dbReference type="PANTHER" id="PTHR10000">
    <property type="entry name" value="PHOSPHOSERINE PHOSPHATASE"/>
    <property type="match status" value="1"/>
</dbReference>
<accession>A0ABM7MG28</accession>
<dbReference type="SFLD" id="SFLDS00003">
    <property type="entry name" value="Haloacid_Dehalogenase"/>
    <property type="match status" value="1"/>
</dbReference>
<keyword evidence="1" id="KW-0479">Metal-binding</keyword>
<dbReference type="InterPro" id="IPR036412">
    <property type="entry name" value="HAD-like_sf"/>
</dbReference>
<reference evidence="4" key="1">
    <citation type="journal article" date="2022" name="Arch. Microbiol.">
        <title>Thiomicrorhabdus immobilis sp. nov., a mesophilic sulfur-oxidizing bacterium isolated from sediment of a brackish lake in northern Japan.</title>
        <authorList>
            <person name="Kojima H."/>
            <person name="Mochizuki J."/>
            <person name="Kanda M."/>
            <person name="Watanabe T."/>
            <person name="Fukui M."/>
        </authorList>
    </citation>
    <scope>NUCLEOTIDE SEQUENCE</scope>
    <source>
        <strain evidence="4">Am19</strain>
    </source>
</reference>
<evidence type="ECO:0000256" key="1">
    <source>
        <dbReference type="ARBA" id="ARBA00022723"/>
    </source>
</evidence>
<name>A0ABM7MG28_9GAMM</name>